<evidence type="ECO:0000313" key="2">
    <source>
        <dbReference type="Proteomes" id="UP000194641"/>
    </source>
</evidence>
<organism evidence="1 2">
    <name type="scientific">Acetobacter indonesiensis</name>
    <dbReference type="NCBI Taxonomy" id="104101"/>
    <lineage>
        <taxon>Bacteria</taxon>
        <taxon>Pseudomonadati</taxon>
        <taxon>Pseudomonadota</taxon>
        <taxon>Alphaproteobacteria</taxon>
        <taxon>Acetobacterales</taxon>
        <taxon>Acetobacteraceae</taxon>
        <taxon>Acetobacter</taxon>
    </lineage>
</organism>
<name>A0A252AU14_9PROT</name>
<evidence type="ECO:0000313" key="1">
    <source>
        <dbReference type="EMBL" id="OUI93808.1"/>
    </source>
</evidence>
<gene>
    <name evidence="1" type="ORF">HK17_07555</name>
</gene>
<dbReference type="PANTHER" id="PTHR30024">
    <property type="entry name" value="ALIPHATIC SULFONATES-BINDING PROTEIN-RELATED"/>
    <property type="match status" value="1"/>
</dbReference>
<dbReference type="Gene3D" id="3.40.190.10">
    <property type="entry name" value="Periplasmic binding protein-like II"/>
    <property type="match status" value="2"/>
</dbReference>
<dbReference type="PANTHER" id="PTHR30024:SF43">
    <property type="entry name" value="BLL4572 PROTEIN"/>
    <property type="match status" value="1"/>
</dbReference>
<dbReference type="EMBL" id="JOPA01000020">
    <property type="protein sequence ID" value="OUI93808.1"/>
    <property type="molecule type" value="Genomic_DNA"/>
</dbReference>
<dbReference type="AlphaFoldDB" id="A0A252AU14"/>
<proteinExistence type="predicted"/>
<evidence type="ECO:0008006" key="3">
    <source>
        <dbReference type="Google" id="ProtNLM"/>
    </source>
</evidence>
<accession>A0A252AU14</accession>
<protein>
    <recommendedName>
        <fullName evidence="3">Nitrate ABC transporter ATP-binding protein</fullName>
    </recommendedName>
</protein>
<dbReference type="Proteomes" id="UP000194641">
    <property type="component" value="Unassembled WGS sequence"/>
</dbReference>
<dbReference type="RefSeq" id="WP_086659460.1">
    <property type="nucleotide sequence ID" value="NZ_JBJJWX010000003.1"/>
</dbReference>
<reference evidence="2" key="1">
    <citation type="submission" date="2014-06" db="EMBL/GenBank/DDBJ databases">
        <authorList>
            <person name="Winans N.J."/>
            <person name="Newell P.D."/>
            <person name="Douglas A.E."/>
        </authorList>
    </citation>
    <scope>NUCLEOTIDE SEQUENCE [LARGE SCALE GENOMIC DNA]</scope>
</reference>
<dbReference type="Pfam" id="PF13379">
    <property type="entry name" value="NMT1_2"/>
    <property type="match status" value="1"/>
</dbReference>
<dbReference type="SUPFAM" id="SSF53850">
    <property type="entry name" value="Periplasmic binding protein-like II"/>
    <property type="match status" value="1"/>
</dbReference>
<comment type="caution">
    <text evidence="1">The sequence shown here is derived from an EMBL/GenBank/DDBJ whole genome shotgun (WGS) entry which is preliminary data.</text>
</comment>
<sequence length="316" mass="34517">MPHPLRIGLLRLADSAPILAADTHGFFRENTILPSVSVEPSWANLADKMTWGVLDAAVMFPPLAFMTMAGTRGRPVQGRLTHALSRGGNMVVLRKLDDAPNLTVTTLNDKKIVFSKWASKITHKPKFAVVHENSTHYLILRRLLNALSVSFEHAIDLVIMPPDQIVTALANGAIDGFCAGPPWGTEACLSGAGFCLARSTDILPNHLEKCLFVTERWLNADKQHLAGLTSALSKAALYCSTPENSIALTDLLARPLKEGGLNLPYAATRCLMPDNALPDGLHFPLDQTIQHTDLQWMIDDMKTLGWLTAFPDHCTA</sequence>